<reference evidence="2 3" key="1">
    <citation type="submission" date="2019-03" db="EMBL/GenBank/DDBJ databases">
        <title>Genomic Encyclopedia of Type Strains, Phase IV (KMG-IV): sequencing the most valuable type-strain genomes for metagenomic binning, comparative biology and taxonomic classification.</title>
        <authorList>
            <person name="Goeker M."/>
        </authorList>
    </citation>
    <scope>NUCLEOTIDE SEQUENCE [LARGE SCALE GENOMIC DNA]</scope>
    <source>
        <strain evidence="2 3">DSM 22362</strain>
    </source>
</reference>
<dbReference type="OrthoDB" id="5417073at2"/>
<proteinExistence type="predicted"/>
<dbReference type="Proteomes" id="UP000295197">
    <property type="component" value="Unassembled WGS sequence"/>
</dbReference>
<keyword evidence="3" id="KW-1185">Reference proteome</keyword>
<evidence type="ECO:0000313" key="2">
    <source>
        <dbReference type="EMBL" id="TCV17109.1"/>
    </source>
</evidence>
<name>A0A4R3VXV4_9SPHI</name>
<feature type="transmembrane region" description="Helical" evidence="1">
    <location>
        <begin position="6"/>
        <end position="22"/>
    </location>
</feature>
<keyword evidence="1" id="KW-0812">Transmembrane</keyword>
<dbReference type="RefSeq" id="WP_132777198.1">
    <property type="nucleotide sequence ID" value="NZ_SMBZ01000011.1"/>
</dbReference>
<evidence type="ECO:0000256" key="1">
    <source>
        <dbReference type="SAM" id="Phobius"/>
    </source>
</evidence>
<dbReference type="EMBL" id="SMBZ01000011">
    <property type="protein sequence ID" value="TCV17109.1"/>
    <property type="molecule type" value="Genomic_DNA"/>
</dbReference>
<organism evidence="2 3">
    <name type="scientific">Sphingobacterium alimentarium</name>
    <dbReference type="NCBI Taxonomy" id="797292"/>
    <lineage>
        <taxon>Bacteria</taxon>
        <taxon>Pseudomonadati</taxon>
        <taxon>Bacteroidota</taxon>
        <taxon>Sphingobacteriia</taxon>
        <taxon>Sphingobacteriales</taxon>
        <taxon>Sphingobacteriaceae</taxon>
        <taxon>Sphingobacterium</taxon>
    </lineage>
</organism>
<accession>A0A4R3VXV4</accession>
<dbReference type="AlphaFoldDB" id="A0A4R3VXV4"/>
<evidence type="ECO:0000313" key="3">
    <source>
        <dbReference type="Proteomes" id="UP000295197"/>
    </source>
</evidence>
<keyword evidence="1" id="KW-1133">Transmembrane helix</keyword>
<comment type="caution">
    <text evidence="2">The sequence shown here is derived from an EMBL/GenBank/DDBJ whole genome shotgun (WGS) entry which is preliminary data.</text>
</comment>
<protein>
    <submittedName>
        <fullName evidence="2">Uncharacterized protein</fullName>
    </submittedName>
</protein>
<sequence>MNHKYYPLLKWAAIILVIIFIMDQCFKSYKQQSDYEANDPKGRIERHFSKYDGSYTKFRNYIKDNLNDPSSFEHVETRYTDNKDGTVNVIMKYRGKNAFGGIITKYAKCTLNTSTGDFSDVVTE</sequence>
<keyword evidence="1" id="KW-0472">Membrane</keyword>
<gene>
    <name evidence="2" type="ORF">EDC17_101126</name>
</gene>